<dbReference type="PANTHER" id="PTHR30037:SF4">
    <property type="entry name" value="DNA-3-METHYLADENINE GLYCOSYLASE I"/>
    <property type="match status" value="1"/>
</dbReference>
<dbReference type="InterPro" id="IPR011257">
    <property type="entry name" value="DNA_glycosylase"/>
</dbReference>
<feature type="binding site" evidence="1">
    <location>
        <position position="180"/>
    </location>
    <ligand>
        <name>Zn(2+)</name>
        <dbReference type="ChEBI" id="CHEBI:29105"/>
    </ligand>
</feature>
<keyword evidence="1" id="KW-0862">Zinc</keyword>
<evidence type="ECO:0000313" key="3">
    <source>
        <dbReference type="Proteomes" id="UP000184386"/>
    </source>
</evidence>
<evidence type="ECO:0000256" key="1">
    <source>
        <dbReference type="PIRSR" id="PIRSR605019-1"/>
    </source>
</evidence>
<dbReference type="Proteomes" id="UP000184386">
    <property type="component" value="Unassembled WGS sequence"/>
</dbReference>
<feature type="binding site" evidence="1">
    <location>
        <position position="9"/>
    </location>
    <ligand>
        <name>Zn(2+)</name>
        <dbReference type="ChEBI" id="CHEBI:29105"/>
    </ligand>
</feature>
<feature type="binding site" evidence="1">
    <location>
        <position position="184"/>
    </location>
    <ligand>
        <name>Zn(2+)</name>
        <dbReference type="ChEBI" id="CHEBI:29105"/>
    </ligand>
</feature>
<dbReference type="Gene3D" id="1.10.340.30">
    <property type="entry name" value="Hypothetical protein, domain 2"/>
    <property type="match status" value="1"/>
</dbReference>
<dbReference type="STRING" id="1121322.SAMN02745136_00075"/>
<dbReference type="RefSeq" id="WP_073271707.1">
    <property type="nucleotide sequence ID" value="NZ_FRAC01000006.1"/>
</dbReference>
<keyword evidence="1" id="KW-0479">Metal-binding</keyword>
<dbReference type="EMBL" id="FRAC01000006">
    <property type="protein sequence ID" value="SHJ45881.1"/>
    <property type="molecule type" value="Genomic_DNA"/>
</dbReference>
<sequence length="189" mass="22048">MEGPEIIRCSWADSSAEETEYHDKEWGRPEYEDRRLFAMLLLEGQQAGLSWATILKKRENFYKAYDNFDPSILIHYDNNKIEELLQNPGIIRNRLKIQAAITNAKAYFKVVEQYGSLNDFLWKYVDYKPIKNNWQNLSEVPASTPLSDTISKDMKKLGFKFVGSTIIYAYMQSIGMVNDHLCDCFLHDL</sequence>
<feature type="binding site" evidence="1">
    <location>
        <position position="22"/>
    </location>
    <ligand>
        <name>Zn(2+)</name>
        <dbReference type="ChEBI" id="CHEBI:29105"/>
    </ligand>
</feature>
<name>A0A1M6JGT9_9FIRM</name>
<keyword evidence="3" id="KW-1185">Reference proteome</keyword>
<dbReference type="GO" id="GO:0046872">
    <property type="term" value="F:metal ion binding"/>
    <property type="evidence" value="ECO:0007669"/>
    <property type="project" value="UniProtKB-KW"/>
</dbReference>
<protein>
    <submittedName>
        <fullName evidence="2">DNA-3-methyladenine glycosylase I</fullName>
    </submittedName>
</protein>
<accession>A0A1M6JGT9</accession>
<dbReference type="InterPro" id="IPR005019">
    <property type="entry name" value="Adenine_glyco"/>
</dbReference>
<dbReference type="PANTHER" id="PTHR30037">
    <property type="entry name" value="DNA-3-METHYLADENINE GLYCOSYLASE 1"/>
    <property type="match status" value="1"/>
</dbReference>
<dbReference type="OrthoDB" id="9807664at2"/>
<dbReference type="GO" id="GO:0008725">
    <property type="term" value="F:DNA-3-methyladenine glycosylase activity"/>
    <property type="evidence" value="ECO:0007669"/>
    <property type="project" value="InterPro"/>
</dbReference>
<dbReference type="AlphaFoldDB" id="A0A1M6JGT9"/>
<evidence type="ECO:0000313" key="2">
    <source>
        <dbReference type="EMBL" id="SHJ45881.1"/>
    </source>
</evidence>
<proteinExistence type="predicted"/>
<gene>
    <name evidence="2" type="ORF">SAMN02745136_00075</name>
</gene>
<reference evidence="2 3" key="1">
    <citation type="submission" date="2016-11" db="EMBL/GenBank/DDBJ databases">
        <authorList>
            <person name="Jaros S."/>
            <person name="Januszkiewicz K."/>
            <person name="Wedrychowicz H."/>
        </authorList>
    </citation>
    <scope>NUCLEOTIDE SEQUENCE [LARGE SCALE GENOMIC DNA]</scope>
    <source>
        <strain evidence="2 3">DSM 15929</strain>
    </source>
</reference>
<dbReference type="InterPro" id="IPR052891">
    <property type="entry name" value="DNA-3mA_glycosylase"/>
</dbReference>
<organism evidence="2 3">
    <name type="scientific">Anaerocolumna jejuensis DSM 15929</name>
    <dbReference type="NCBI Taxonomy" id="1121322"/>
    <lineage>
        <taxon>Bacteria</taxon>
        <taxon>Bacillati</taxon>
        <taxon>Bacillota</taxon>
        <taxon>Clostridia</taxon>
        <taxon>Lachnospirales</taxon>
        <taxon>Lachnospiraceae</taxon>
        <taxon>Anaerocolumna</taxon>
    </lineage>
</organism>
<dbReference type="SUPFAM" id="SSF48150">
    <property type="entry name" value="DNA-glycosylase"/>
    <property type="match status" value="1"/>
</dbReference>
<dbReference type="Pfam" id="PF03352">
    <property type="entry name" value="Adenine_glyco"/>
    <property type="match status" value="1"/>
</dbReference>
<dbReference type="GO" id="GO:0006284">
    <property type="term" value="P:base-excision repair"/>
    <property type="evidence" value="ECO:0007669"/>
    <property type="project" value="InterPro"/>
</dbReference>